<reference evidence="5 6" key="1">
    <citation type="journal article" date="2019" name="Sci. Rep.">
        <title>Extended insight into the Mycobacterium chelonae-abscessus complex through whole genome sequencing of Mycobacterium salmoniphilum outbreak and Mycobacterium salmoniphilum-like strains.</title>
        <authorList>
            <person name="Behra P.R.K."/>
            <person name="Das S."/>
            <person name="Pettersson B.M.F."/>
            <person name="Shirreff L."/>
            <person name="DuCote T."/>
            <person name="Jacobsson K.G."/>
            <person name="Ennis D.G."/>
            <person name="Kirsebom L.A."/>
        </authorList>
    </citation>
    <scope>NUCLEOTIDE SEQUENCE [LARGE SCALE GENOMIC DNA]</scope>
    <source>
        <strain evidence="5 6">CCUG 63697</strain>
    </source>
</reference>
<protein>
    <recommendedName>
        <fullName evidence="3">Carboxylic ester hydrolase</fullName>
        <ecNumber evidence="3">3.1.1.-</ecNumber>
    </recommendedName>
</protein>
<dbReference type="InterPro" id="IPR029058">
    <property type="entry name" value="AB_hydrolase_fold"/>
</dbReference>
<gene>
    <name evidence="5" type="primary">pnbA_4</name>
    <name evidence="5" type="ORF">CCUG63697_01728</name>
</gene>
<dbReference type="SUPFAM" id="SSF53474">
    <property type="entry name" value="alpha/beta-Hydrolases"/>
    <property type="match status" value="1"/>
</dbReference>
<sequence>MTAILTPMASGSKTPTVRVTTPNGTVEGFVRGGVRRFRSIPYARPPIGLLRLRAPQPVLPWDGVRDCTEFGAAAPQRRRYRVLGPGRVQRASEDCLTVNVVTPDRPSNDPLPVMFFIYGGGYLLGSSATPLYDGASLARRGCVYVSVNYRVGALGAMDLSSLSDRDHTIDGNLFLRDVVLALQWVRENIRTFGGDPGNVTIFGESAGAHCVETLMATPAAAGLFHRAICQSTASGMAVPAESAALYAQKFAEILGATTESAADTVLRATPAELGAALDALIADIVTNMPGGSFAIGPCIDGHYLPRHPIEAMEHGEAHRVPLIVGHNADEAKLFTRVLKMMPLSESALEGMLTRGGPGHRDRIVAAYPGYPERSARVKLAGDMNFSTAAWQMAEAHHRYAPVYFYRYDYAPGALRMAGMGATHATELLAVFDSYRGAMGTMMAGAIGRRDAVRVSNDVQRRWLAFARSGIPGDGWPTYEPPDRAVMVFDHATRVELDPEATRRAAWEGFSLTL</sequence>
<organism evidence="5 6">
    <name type="scientific">Mycobacteroides franklinii</name>
    <dbReference type="NCBI Taxonomy" id="948102"/>
    <lineage>
        <taxon>Bacteria</taxon>
        <taxon>Bacillati</taxon>
        <taxon>Actinomycetota</taxon>
        <taxon>Actinomycetes</taxon>
        <taxon>Mycobacteriales</taxon>
        <taxon>Mycobacteriaceae</taxon>
        <taxon>Mycobacteroides</taxon>
    </lineage>
</organism>
<evidence type="ECO:0000259" key="4">
    <source>
        <dbReference type="Pfam" id="PF00135"/>
    </source>
</evidence>
<dbReference type="PROSITE" id="PS00941">
    <property type="entry name" value="CARBOXYLESTERASE_B_2"/>
    <property type="match status" value="1"/>
</dbReference>
<dbReference type="PROSITE" id="PS00122">
    <property type="entry name" value="CARBOXYLESTERASE_B_1"/>
    <property type="match status" value="1"/>
</dbReference>
<dbReference type="Proteomes" id="UP000295165">
    <property type="component" value="Unassembled WGS sequence"/>
</dbReference>
<keyword evidence="2 3" id="KW-0378">Hydrolase</keyword>
<keyword evidence="6" id="KW-1185">Reference proteome</keyword>
<dbReference type="Gene3D" id="3.40.50.1820">
    <property type="entry name" value="alpha/beta hydrolase"/>
    <property type="match status" value="1"/>
</dbReference>
<evidence type="ECO:0000256" key="1">
    <source>
        <dbReference type="ARBA" id="ARBA00005964"/>
    </source>
</evidence>
<dbReference type="EC" id="3.1.1.-" evidence="3"/>
<accession>A0A4R8R270</accession>
<evidence type="ECO:0000256" key="2">
    <source>
        <dbReference type="ARBA" id="ARBA00022801"/>
    </source>
</evidence>
<evidence type="ECO:0000256" key="3">
    <source>
        <dbReference type="RuleBase" id="RU361235"/>
    </source>
</evidence>
<evidence type="ECO:0000313" key="5">
    <source>
        <dbReference type="EMBL" id="TDZ50225.1"/>
    </source>
</evidence>
<comment type="caution">
    <text evidence="5">The sequence shown here is derived from an EMBL/GenBank/DDBJ whole genome shotgun (WGS) entry which is preliminary data.</text>
</comment>
<proteinExistence type="inferred from homology"/>
<dbReference type="GO" id="GO:0016787">
    <property type="term" value="F:hydrolase activity"/>
    <property type="evidence" value="ECO:0007669"/>
    <property type="project" value="UniProtKB-KW"/>
</dbReference>
<name>A0A4R8R270_9MYCO</name>
<dbReference type="AlphaFoldDB" id="A0A4R8R270"/>
<dbReference type="InterPro" id="IPR019819">
    <property type="entry name" value="Carboxylesterase_B_CS"/>
</dbReference>
<feature type="domain" description="Carboxylesterase type B" evidence="4">
    <location>
        <begin position="374"/>
        <end position="504"/>
    </location>
</feature>
<dbReference type="PANTHER" id="PTHR11559">
    <property type="entry name" value="CARBOXYLESTERASE"/>
    <property type="match status" value="1"/>
</dbReference>
<comment type="similarity">
    <text evidence="1 3">Belongs to the type-B carboxylesterase/lipase family.</text>
</comment>
<dbReference type="InterPro" id="IPR019826">
    <property type="entry name" value="Carboxylesterase_B_AS"/>
</dbReference>
<dbReference type="EMBL" id="PECC01000027">
    <property type="protein sequence ID" value="TDZ50225.1"/>
    <property type="molecule type" value="Genomic_DNA"/>
</dbReference>
<dbReference type="InterPro" id="IPR050309">
    <property type="entry name" value="Type-B_Carboxylest/Lipase"/>
</dbReference>
<dbReference type="Pfam" id="PF00135">
    <property type="entry name" value="COesterase"/>
    <property type="match status" value="2"/>
</dbReference>
<dbReference type="InterPro" id="IPR002018">
    <property type="entry name" value="CarbesteraseB"/>
</dbReference>
<feature type="domain" description="Carboxylesterase type B" evidence="4">
    <location>
        <begin position="18"/>
        <end position="337"/>
    </location>
</feature>
<evidence type="ECO:0000313" key="6">
    <source>
        <dbReference type="Proteomes" id="UP000295165"/>
    </source>
</evidence>